<reference evidence="3" key="1">
    <citation type="submission" date="2022-11" db="UniProtKB">
        <authorList>
            <consortium name="WormBaseParasite"/>
        </authorList>
    </citation>
    <scope>IDENTIFICATION</scope>
</reference>
<evidence type="ECO:0000313" key="2">
    <source>
        <dbReference type="Proteomes" id="UP000887565"/>
    </source>
</evidence>
<dbReference type="AlphaFoldDB" id="A0A915IC89"/>
<protein>
    <submittedName>
        <fullName evidence="3">Uncharacterized protein</fullName>
    </submittedName>
</protein>
<dbReference type="WBParaSite" id="nRc.2.0.1.t11799-RA">
    <property type="protein sequence ID" value="nRc.2.0.1.t11799-RA"/>
    <property type="gene ID" value="nRc.2.0.1.g11799"/>
</dbReference>
<proteinExistence type="predicted"/>
<evidence type="ECO:0000256" key="1">
    <source>
        <dbReference type="SAM" id="MobiDB-lite"/>
    </source>
</evidence>
<feature type="compositionally biased region" description="Basic residues" evidence="1">
    <location>
        <begin position="36"/>
        <end position="50"/>
    </location>
</feature>
<dbReference type="Proteomes" id="UP000887565">
    <property type="component" value="Unplaced"/>
</dbReference>
<name>A0A915IC89_ROMCU</name>
<accession>A0A915IC89</accession>
<sequence length="136" mass="15714">MSNPELEMQLAKLKGTIEALFDIIGNAATEDNKREAKSRRRKKRKKKLKEKNRFFHENFPKTGSKSRHQVILCTFPPINIKVDDDIDELDAVEVHNDESQLRQKSIRKIVPNTSSYNNNILKCSFNYETGFGGFVD</sequence>
<feature type="region of interest" description="Disordered" evidence="1">
    <location>
        <begin position="31"/>
        <end position="61"/>
    </location>
</feature>
<organism evidence="2 3">
    <name type="scientific">Romanomermis culicivorax</name>
    <name type="common">Nematode worm</name>
    <dbReference type="NCBI Taxonomy" id="13658"/>
    <lineage>
        <taxon>Eukaryota</taxon>
        <taxon>Metazoa</taxon>
        <taxon>Ecdysozoa</taxon>
        <taxon>Nematoda</taxon>
        <taxon>Enoplea</taxon>
        <taxon>Dorylaimia</taxon>
        <taxon>Mermithida</taxon>
        <taxon>Mermithoidea</taxon>
        <taxon>Mermithidae</taxon>
        <taxon>Romanomermis</taxon>
    </lineage>
</organism>
<evidence type="ECO:0000313" key="3">
    <source>
        <dbReference type="WBParaSite" id="nRc.2.0.1.t11799-RA"/>
    </source>
</evidence>
<keyword evidence="2" id="KW-1185">Reference proteome</keyword>